<proteinExistence type="predicted"/>
<dbReference type="SUPFAM" id="SSF53383">
    <property type="entry name" value="PLP-dependent transferases"/>
    <property type="match status" value="1"/>
</dbReference>
<dbReference type="Gene3D" id="3.90.1150.10">
    <property type="entry name" value="Aspartate Aminotransferase, domain 1"/>
    <property type="match status" value="1"/>
</dbReference>
<dbReference type="Gene3D" id="3.40.640.10">
    <property type="entry name" value="Type I PLP-dependent aspartate aminotransferase-like (Major domain)"/>
    <property type="match status" value="1"/>
</dbReference>
<dbReference type="InterPro" id="IPR015424">
    <property type="entry name" value="PyrdxlP-dep_Trfase"/>
</dbReference>
<dbReference type="InterPro" id="IPR015422">
    <property type="entry name" value="PyrdxlP-dep_Trfase_small"/>
</dbReference>
<protein>
    <submittedName>
        <fullName evidence="2">Selenocysteine lyase/Cysteine desulfurase</fullName>
    </submittedName>
</protein>
<sequence>MINDINKIRESFPILKNKIQLSSCSQSAMHVDVKESINKYMSSWEENGMDWGGWMQACENARSEFAKMINADPSEIAIVSSVSHGVSSIATSLTDQKRKKVLVADFDFPTVGHVWLSHQDKFDIDFIGHKKDGFIEAEDYDSHIDDQTLIVNTSHVSFYDGFKQDLKEVAKVVHEKGAYLSVDAYQSLGQCPIDVKEMDIDMLTAGLQKYALGIPGIAFLYIKKEIADRMTPKITGWFGQSNPFAFDIKNVDYGGGTKRFDSGTFPMINGFAAEAALKVLNQYLIGDIEEHLKLLSQIAIEEAAERGLMVKSPNSLKSKASNTAIYVENASEVEGLLKNEGIIVSARNDVVRIAPHFYNTKDDVRLAIKELAKLVN</sequence>
<gene>
    <name evidence="2" type="ORF">SAMN05216231_0794</name>
</gene>
<name>A0A1H0YQR3_9BACI</name>
<evidence type="ECO:0000259" key="1">
    <source>
        <dbReference type="Pfam" id="PF00266"/>
    </source>
</evidence>
<dbReference type="RefSeq" id="WP_175559430.1">
    <property type="nucleotide sequence ID" value="NZ_FNKD01000001.1"/>
</dbReference>
<accession>A0A1H0YQR3</accession>
<keyword evidence="2" id="KW-0456">Lyase</keyword>
<evidence type="ECO:0000313" key="3">
    <source>
        <dbReference type="Proteomes" id="UP000199444"/>
    </source>
</evidence>
<feature type="domain" description="Aminotransferase class V" evidence="1">
    <location>
        <begin position="54"/>
        <end position="366"/>
    </location>
</feature>
<organism evidence="2 3">
    <name type="scientific">Virgibacillus salinus</name>
    <dbReference type="NCBI Taxonomy" id="553311"/>
    <lineage>
        <taxon>Bacteria</taxon>
        <taxon>Bacillati</taxon>
        <taxon>Bacillota</taxon>
        <taxon>Bacilli</taxon>
        <taxon>Bacillales</taxon>
        <taxon>Bacillaceae</taxon>
        <taxon>Virgibacillus</taxon>
    </lineage>
</organism>
<dbReference type="STRING" id="553311.SAMN05216231_0794"/>
<dbReference type="GO" id="GO:0016829">
    <property type="term" value="F:lyase activity"/>
    <property type="evidence" value="ECO:0007669"/>
    <property type="project" value="UniProtKB-KW"/>
</dbReference>
<evidence type="ECO:0000313" key="2">
    <source>
        <dbReference type="EMBL" id="SDQ17428.1"/>
    </source>
</evidence>
<dbReference type="Proteomes" id="UP000199444">
    <property type="component" value="Unassembled WGS sequence"/>
</dbReference>
<keyword evidence="3" id="KW-1185">Reference proteome</keyword>
<dbReference type="EMBL" id="FNKD01000001">
    <property type="protein sequence ID" value="SDQ17428.1"/>
    <property type="molecule type" value="Genomic_DNA"/>
</dbReference>
<dbReference type="PANTHER" id="PTHR43586:SF15">
    <property type="entry name" value="BLR3095 PROTEIN"/>
    <property type="match status" value="1"/>
</dbReference>
<dbReference type="Pfam" id="PF00266">
    <property type="entry name" value="Aminotran_5"/>
    <property type="match status" value="1"/>
</dbReference>
<reference evidence="2 3" key="1">
    <citation type="submission" date="2016-10" db="EMBL/GenBank/DDBJ databases">
        <authorList>
            <person name="de Groot N.N."/>
        </authorList>
    </citation>
    <scope>NUCLEOTIDE SEQUENCE [LARGE SCALE GENOMIC DNA]</scope>
    <source>
        <strain evidence="2 3">CGMCC 1.10449</strain>
    </source>
</reference>
<dbReference type="InterPro" id="IPR015421">
    <property type="entry name" value="PyrdxlP-dep_Trfase_major"/>
</dbReference>
<dbReference type="PANTHER" id="PTHR43586">
    <property type="entry name" value="CYSTEINE DESULFURASE"/>
    <property type="match status" value="1"/>
</dbReference>
<dbReference type="AlphaFoldDB" id="A0A1H0YQR3"/>
<dbReference type="InterPro" id="IPR000192">
    <property type="entry name" value="Aminotrans_V_dom"/>
</dbReference>